<sequence length="163" mass="17345">MNIDFLALGALGAAIVLIGALVFLRKKNVDFGLRTIIALIFGLGLGIVFAGHTNYVQLIGAVYANVISAFVVPLLFFSVISSISQLENIHKLKKIGVKSIGLLTSTTFIASTITIIVSLALGVGKNALITLPTDYQAKEVPAITQVIVDLFPKNFFAQAKINT</sequence>
<dbReference type="AlphaFoldDB" id="A0A3D2X2U3"/>
<dbReference type="Proteomes" id="UP000262969">
    <property type="component" value="Unassembled WGS sequence"/>
</dbReference>
<keyword evidence="3" id="KW-1003">Cell membrane</keyword>
<organism evidence="8 9">
    <name type="scientific">Lachnoclostridium phytofermentans</name>
    <dbReference type="NCBI Taxonomy" id="66219"/>
    <lineage>
        <taxon>Bacteria</taxon>
        <taxon>Bacillati</taxon>
        <taxon>Bacillota</taxon>
        <taxon>Clostridia</taxon>
        <taxon>Lachnospirales</taxon>
        <taxon>Lachnospiraceae</taxon>
    </lineage>
</organism>
<keyword evidence="2" id="KW-0813">Transport</keyword>
<keyword evidence="4 7" id="KW-0812">Transmembrane</keyword>
<proteinExistence type="predicted"/>
<keyword evidence="5 7" id="KW-1133">Transmembrane helix</keyword>
<evidence type="ECO:0000313" key="9">
    <source>
        <dbReference type="Proteomes" id="UP000262969"/>
    </source>
</evidence>
<evidence type="ECO:0000313" key="8">
    <source>
        <dbReference type="EMBL" id="HCL01296.1"/>
    </source>
</evidence>
<name>A0A3D2X2U3_9FIRM</name>
<dbReference type="SUPFAM" id="SSF118215">
    <property type="entry name" value="Proton glutamate symport protein"/>
    <property type="match status" value="1"/>
</dbReference>
<dbReference type="PANTHER" id="PTHR42865:SF7">
    <property type="entry name" value="PROTON_GLUTAMATE-ASPARTATE SYMPORTER"/>
    <property type="match status" value="1"/>
</dbReference>
<evidence type="ECO:0000256" key="2">
    <source>
        <dbReference type="ARBA" id="ARBA00022448"/>
    </source>
</evidence>
<dbReference type="PANTHER" id="PTHR42865">
    <property type="entry name" value="PROTON/GLUTAMATE-ASPARTATE SYMPORTER"/>
    <property type="match status" value="1"/>
</dbReference>
<keyword evidence="6 7" id="KW-0472">Membrane</keyword>
<dbReference type="InterPro" id="IPR001991">
    <property type="entry name" value="Na-dicarboxylate_symporter"/>
</dbReference>
<evidence type="ECO:0000256" key="1">
    <source>
        <dbReference type="ARBA" id="ARBA00004651"/>
    </source>
</evidence>
<evidence type="ECO:0000256" key="7">
    <source>
        <dbReference type="SAM" id="Phobius"/>
    </source>
</evidence>
<comment type="caution">
    <text evidence="8">The sequence shown here is derived from an EMBL/GenBank/DDBJ whole genome shotgun (WGS) entry which is preliminary data.</text>
</comment>
<protein>
    <submittedName>
        <fullName evidence="8">Dicarboxylate/amino acid:cation symporter</fullName>
    </submittedName>
</protein>
<feature type="transmembrane region" description="Helical" evidence="7">
    <location>
        <begin position="31"/>
        <end position="52"/>
    </location>
</feature>
<evidence type="ECO:0000256" key="3">
    <source>
        <dbReference type="ARBA" id="ARBA00022475"/>
    </source>
</evidence>
<feature type="non-terminal residue" evidence="8">
    <location>
        <position position="163"/>
    </location>
</feature>
<feature type="transmembrane region" description="Helical" evidence="7">
    <location>
        <begin position="6"/>
        <end position="24"/>
    </location>
</feature>
<feature type="transmembrane region" description="Helical" evidence="7">
    <location>
        <begin position="58"/>
        <end position="80"/>
    </location>
</feature>
<gene>
    <name evidence="8" type="ORF">DHW61_02600</name>
</gene>
<evidence type="ECO:0000256" key="6">
    <source>
        <dbReference type="ARBA" id="ARBA00023136"/>
    </source>
</evidence>
<reference evidence="8 9" key="1">
    <citation type="journal article" date="2018" name="Nat. Biotechnol.">
        <title>A standardized bacterial taxonomy based on genome phylogeny substantially revises the tree of life.</title>
        <authorList>
            <person name="Parks D.H."/>
            <person name="Chuvochina M."/>
            <person name="Waite D.W."/>
            <person name="Rinke C."/>
            <person name="Skarshewski A."/>
            <person name="Chaumeil P.A."/>
            <person name="Hugenholtz P."/>
        </authorList>
    </citation>
    <scope>NUCLEOTIDE SEQUENCE [LARGE SCALE GENOMIC DNA]</scope>
    <source>
        <strain evidence="8">UBA11728</strain>
    </source>
</reference>
<dbReference type="Pfam" id="PF00375">
    <property type="entry name" value="SDF"/>
    <property type="match status" value="1"/>
</dbReference>
<evidence type="ECO:0000256" key="4">
    <source>
        <dbReference type="ARBA" id="ARBA00022692"/>
    </source>
</evidence>
<dbReference type="InterPro" id="IPR036458">
    <property type="entry name" value="Na:dicarbo_symporter_sf"/>
</dbReference>
<dbReference type="GO" id="GO:0005886">
    <property type="term" value="C:plasma membrane"/>
    <property type="evidence" value="ECO:0007669"/>
    <property type="project" value="UniProtKB-SubCell"/>
</dbReference>
<feature type="transmembrane region" description="Helical" evidence="7">
    <location>
        <begin position="100"/>
        <end position="123"/>
    </location>
</feature>
<evidence type="ECO:0000256" key="5">
    <source>
        <dbReference type="ARBA" id="ARBA00022989"/>
    </source>
</evidence>
<comment type="subcellular location">
    <subcellularLocation>
        <location evidence="1">Cell membrane</location>
        <topology evidence="1">Multi-pass membrane protein</topology>
    </subcellularLocation>
</comment>
<accession>A0A3D2X2U3</accession>
<dbReference type="EMBL" id="DPVV01000093">
    <property type="protein sequence ID" value="HCL01296.1"/>
    <property type="molecule type" value="Genomic_DNA"/>
</dbReference>
<dbReference type="Gene3D" id="1.10.3860.10">
    <property type="entry name" value="Sodium:dicarboxylate symporter"/>
    <property type="match status" value="1"/>
</dbReference>
<dbReference type="GO" id="GO:0015293">
    <property type="term" value="F:symporter activity"/>
    <property type="evidence" value="ECO:0007669"/>
    <property type="project" value="UniProtKB-KW"/>
</dbReference>